<evidence type="ECO:0000313" key="1">
    <source>
        <dbReference type="EMBL" id="SDA42995.1"/>
    </source>
</evidence>
<proteinExistence type="predicted"/>
<evidence type="ECO:0000313" key="2">
    <source>
        <dbReference type="Proteomes" id="UP000323439"/>
    </source>
</evidence>
<keyword evidence="2" id="KW-1185">Reference proteome</keyword>
<accession>A0A1G5VD89</accession>
<dbReference type="RefSeq" id="WP_149731131.1">
    <property type="nucleotide sequence ID" value="NZ_FMXB01000003.1"/>
</dbReference>
<organism evidence="1 2">
    <name type="scientific">Methanobrevibacter millerae</name>
    <dbReference type="NCBI Taxonomy" id="230361"/>
    <lineage>
        <taxon>Archaea</taxon>
        <taxon>Methanobacteriati</taxon>
        <taxon>Methanobacteriota</taxon>
        <taxon>Methanomada group</taxon>
        <taxon>Methanobacteria</taxon>
        <taxon>Methanobacteriales</taxon>
        <taxon>Methanobacteriaceae</taxon>
        <taxon>Methanobrevibacter</taxon>
    </lineage>
</organism>
<reference evidence="1 2" key="1">
    <citation type="submission" date="2016-10" db="EMBL/GenBank/DDBJ databases">
        <authorList>
            <person name="Varghese N."/>
            <person name="Submissions S."/>
        </authorList>
    </citation>
    <scope>NUCLEOTIDE SEQUENCE [LARGE SCALE GENOMIC DNA]</scope>
    <source>
        <strain evidence="1 2">DSM 16643</strain>
    </source>
</reference>
<sequence>MNEQEFNVPTKEGIRISSNSKVVNISHVGVGGSDDEIMIIPVNKKLKNNEQGDLEIIYESDMQIILNKKTATELKKLLDKYI</sequence>
<gene>
    <name evidence="1" type="ORF">SAMN02910315_00492</name>
</gene>
<dbReference type="EMBL" id="FMXB01000003">
    <property type="protein sequence ID" value="SDA42995.1"/>
    <property type="molecule type" value="Genomic_DNA"/>
</dbReference>
<dbReference type="Proteomes" id="UP000323439">
    <property type="component" value="Unassembled WGS sequence"/>
</dbReference>
<dbReference type="AlphaFoldDB" id="A0A1G5VD89"/>
<name>A0A1G5VD89_9EURY</name>
<protein>
    <submittedName>
        <fullName evidence="1">Uncharacterized protein</fullName>
    </submittedName>
</protein>